<protein>
    <recommendedName>
        <fullName evidence="14">Tripartite motif containing 7</fullName>
    </recommendedName>
</protein>
<keyword evidence="3" id="KW-0479">Metal-binding</keyword>
<dbReference type="SMART" id="SM00336">
    <property type="entry name" value="BBOX"/>
    <property type="match status" value="1"/>
</dbReference>
<evidence type="ECO:0000256" key="2">
    <source>
        <dbReference type="ARBA" id="ARBA00022699"/>
    </source>
</evidence>
<evidence type="ECO:0000256" key="6">
    <source>
        <dbReference type="ARBA" id="ARBA00034460"/>
    </source>
</evidence>
<keyword evidence="5" id="KW-0862">Zinc</keyword>
<evidence type="ECO:0000256" key="8">
    <source>
        <dbReference type="SAM" id="Coils"/>
    </source>
</evidence>
<dbReference type="SMART" id="SM00449">
    <property type="entry name" value="SPRY"/>
    <property type="match status" value="1"/>
</dbReference>
<evidence type="ECO:0000259" key="10">
    <source>
        <dbReference type="PROSITE" id="PS50119"/>
    </source>
</evidence>
<dbReference type="InterPro" id="IPR043136">
    <property type="entry name" value="B30.2/SPRY_sf"/>
</dbReference>
<comment type="similarity">
    <text evidence="1">Belongs to the ohanin/vespryn family.</text>
</comment>
<dbReference type="InterPro" id="IPR050143">
    <property type="entry name" value="TRIM/RBCC"/>
</dbReference>
<evidence type="ECO:0000313" key="13">
    <source>
        <dbReference type="Proteomes" id="UP000472272"/>
    </source>
</evidence>
<dbReference type="PROSITE" id="PS50119">
    <property type="entry name" value="ZF_BBOX"/>
    <property type="match status" value="1"/>
</dbReference>
<reference evidence="12 13" key="1">
    <citation type="journal article" date="2019" name="Proc. Natl. Acad. Sci. U.S.A.">
        <title>Regulatory changes in pterin and carotenoid genes underlie balanced color polymorphisms in the wall lizard.</title>
        <authorList>
            <person name="Andrade P."/>
            <person name="Pinho C."/>
            <person name="Perez I de Lanuza G."/>
            <person name="Afonso S."/>
            <person name="Brejcha J."/>
            <person name="Rubin C.J."/>
            <person name="Wallerman O."/>
            <person name="Pereira P."/>
            <person name="Sabatino S.J."/>
            <person name="Bellati A."/>
            <person name="Pellitteri-Rosa D."/>
            <person name="Bosakova Z."/>
            <person name="Bunikis I."/>
            <person name="Carretero M.A."/>
            <person name="Feiner N."/>
            <person name="Marsik P."/>
            <person name="Pauperio F."/>
            <person name="Salvi D."/>
            <person name="Soler L."/>
            <person name="While G.M."/>
            <person name="Uller T."/>
            <person name="Font E."/>
            <person name="Andersson L."/>
            <person name="Carneiro M."/>
        </authorList>
    </citation>
    <scope>NUCLEOTIDE SEQUENCE</scope>
</reference>
<feature type="domain" description="RING-type" evidence="9">
    <location>
        <begin position="54"/>
        <end position="99"/>
    </location>
</feature>
<dbReference type="Gene3D" id="3.30.160.60">
    <property type="entry name" value="Classic Zinc Finger"/>
    <property type="match status" value="1"/>
</dbReference>
<dbReference type="GeneTree" id="ENSGT01030000234669"/>
<evidence type="ECO:0000256" key="1">
    <source>
        <dbReference type="ARBA" id="ARBA00009651"/>
    </source>
</evidence>
<feature type="coiled-coil region" evidence="8">
    <location>
        <begin position="182"/>
        <end position="271"/>
    </location>
</feature>
<dbReference type="InterPro" id="IPR013320">
    <property type="entry name" value="ConA-like_dom_sf"/>
</dbReference>
<dbReference type="SMART" id="SM00589">
    <property type="entry name" value="PRY"/>
    <property type="match status" value="1"/>
</dbReference>
<dbReference type="InterPro" id="IPR001841">
    <property type="entry name" value="Znf_RING"/>
</dbReference>
<dbReference type="FunFam" id="2.60.120.920:FF:000004">
    <property type="entry name" value="Butyrophilin subfamily 1 member A1"/>
    <property type="match status" value="1"/>
</dbReference>
<dbReference type="SUPFAM" id="SSF49899">
    <property type="entry name" value="Concanavalin A-like lectins/glucanases"/>
    <property type="match status" value="1"/>
</dbReference>
<name>A0A670I026_PODMU</name>
<dbReference type="PROSITE" id="PS00518">
    <property type="entry name" value="ZF_RING_1"/>
    <property type="match status" value="1"/>
</dbReference>
<dbReference type="Gene3D" id="2.60.120.920">
    <property type="match status" value="1"/>
</dbReference>
<dbReference type="CDD" id="cd12888">
    <property type="entry name" value="SPRY_PRY_TRIM7_like"/>
    <property type="match status" value="1"/>
</dbReference>
<dbReference type="SUPFAM" id="SSF57850">
    <property type="entry name" value="RING/U-box"/>
    <property type="match status" value="1"/>
</dbReference>
<feature type="domain" description="B30.2/SPRY" evidence="11">
    <location>
        <begin position="366"/>
        <end position="555"/>
    </location>
</feature>
<keyword evidence="13" id="KW-1185">Reference proteome</keyword>
<evidence type="ECO:0008006" key="14">
    <source>
        <dbReference type="Google" id="ProtNLM"/>
    </source>
</evidence>
<sequence>MLNSFSLSGIFSVPCPFTSCCHPAAASHLNKATHSGSVMASAPPSTDVGEEVLCPICKDFLTDPVTLDCGHNFCQGCITKHCEIRDEIDMGDCKCPVCTVKIQSRNFCRNWQLANVAERLKLQRKQLCEKHKEKLHLFCKQDEELVCLFCQQSPEHKSHTVVLKEEAAQEYKTLICDRLEHLKKARVKIQAYEAKIGEESNSLLKLTATERQKAVEKFRQLHQFLEEQEKQLLNQIEEAERDIARKRDEHLARLSGKLSSLENIIKEMKEKSEKPAIQLLQDVQRTLQRYEQRERLENSAAFPQELKRGILEFCDINPLLEGVVKQFKDAQLLRQQLWKANITMGQKAAAHPSEDRKHVKCGHKSQDLLNNPERLNLLHSALKSNVTLDPDTANRILALSEDRKSVRLGAPRQDLPDNPERFDTVISVLGREGFAAGRHFWEVIVEREGEWAVGVTRKSLRRKGSFHLSSEEGIWAVGRWGGEYKAFDPPDVPFLFLRGELKRIQVFLNYEAGEVTFLNADSGAPLYTFSGASFSGETLLPFFYLWGEKTHLRIA</sequence>
<dbReference type="PROSITE" id="PS50089">
    <property type="entry name" value="ZF_RING_2"/>
    <property type="match status" value="1"/>
</dbReference>
<dbReference type="SUPFAM" id="SSF57845">
    <property type="entry name" value="B-box zinc-binding domain"/>
    <property type="match status" value="1"/>
</dbReference>
<dbReference type="Pfam" id="PF15227">
    <property type="entry name" value="zf-C3HC4_4"/>
    <property type="match status" value="1"/>
</dbReference>
<dbReference type="InterPro" id="IPR001870">
    <property type="entry name" value="B30.2/SPRY"/>
</dbReference>
<dbReference type="GO" id="GO:0008270">
    <property type="term" value="F:zinc ion binding"/>
    <property type="evidence" value="ECO:0007669"/>
    <property type="project" value="UniProtKB-KW"/>
</dbReference>
<keyword evidence="2" id="KW-0800">Toxin</keyword>
<dbReference type="InterPro" id="IPR017907">
    <property type="entry name" value="Znf_RING_CS"/>
</dbReference>
<dbReference type="AlphaFoldDB" id="A0A670I026"/>
<dbReference type="PRINTS" id="PR01407">
    <property type="entry name" value="BUTYPHLNCDUF"/>
</dbReference>
<dbReference type="Pfam" id="PF00622">
    <property type="entry name" value="SPRY"/>
    <property type="match status" value="1"/>
</dbReference>
<proteinExistence type="inferred from homology"/>
<evidence type="ECO:0000256" key="3">
    <source>
        <dbReference type="ARBA" id="ARBA00022723"/>
    </source>
</evidence>
<dbReference type="InterPro" id="IPR003877">
    <property type="entry name" value="SPRY_dom"/>
</dbReference>
<evidence type="ECO:0000256" key="4">
    <source>
        <dbReference type="ARBA" id="ARBA00022771"/>
    </source>
</evidence>
<dbReference type="Ensembl" id="ENSPMRT00000005543.1">
    <property type="protein sequence ID" value="ENSPMRP00000005201.1"/>
    <property type="gene ID" value="ENSPMRG00000003575.1"/>
</dbReference>
<feature type="domain" description="B box-type" evidence="10">
    <location>
        <begin position="123"/>
        <end position="164"/>
    </location>
</feature>
<dbReference type="Pfam" id="PF13765">
    <property type="entry name" value="PRY"/>
    <property type="match status" value="1"/>
</dbReference>
<dbReference type="SMART" id="SM00184">
    <property type="entry name" value="RING"/>
    <property type="match status" value="1"/>
</dbReference>
<dbReference type="PANTHER" id="PTHR24103">
    <property type="entry name" value="E3 UBIQUITIN-PROTEIN LIGASE TRIM"/>
    <property type="match status" value="1"/>
</dbReference>
<keyword evidence="2" id="KW-0528">Neurotoxin</keyword>
<evidence type="ECO:0000256" key="5">
    <source>
        <dbReference type="ARBA" id="ARBA00022833"/>
    </source>
</evidence>
<dbReference type="Proteomes" id="UP000472272">
    <property type="component" value="Chromosome 2"/>
</dbReference>
<dbReference type="InterPro" id="IPR006574">
    <property type="entry name" value="PRY"/>
</dbReference>
<dbReference type="PROSITE" id="PS50188">
    <property type="entry name" value="B302_SPRY"/>
    <property type="match status" value="1"/>
</dbReference>
<dbReference type="CDD" id="cd19795">
    <property type="entry name" value="Bbox2_TRIM68_C-IV"/>
    <property type="match status" value="1"/>
</dbReference>
<reference evidence="12" key="2">
    <citation type="submission" date="2025-08" db="UniProtKB">
        <authorList>
            <consortium name="Ensembl"/>
        </authorList>
    </citation>
    <scope>IDENTIFICATION</scope>
</reference>
<evidence type="ECO:0000256" key="7">
    <source>
        <dbReference type="PROSITE-ProRule" id="PRU00024"/>
    </source>
</evidence>
<reference evidence="12" key="3">
    <citation type="submission" date="2025-09" db="UniProtKB">
        <authorList>
            <consortium name="Ensembl"/>
        </authorList>
    </citation>
    <scope>IDENTIFICATION</scope>
</reference>
<dbReference type="Pfam" id="PF00643">
    <property type="entry name" value="zf-B_box"/>
    <property type="match status" value="1"/>
</dbReference>
<dbReference type="InterPro" id="IPR013083">
    <property type="entry name" value="Znf_RING/FYVE/PHD"/>
</dbReference>
<evidence type="ECO:0000313" key="12">
    <source>
        <dbReference type="Ensembl" id="ENSPMRP00000005201.1"/>
    </source>
</evidence>
<dbReference type="InterPro" id="IPR003879">
    <property type="entry name" value="Butyrophylin_SPRY"/>
</dbReference>
<evidence type="ECO:0000259" key="11">
    <source>
        <dbReference type="PROSITE" id="PS50188"/>
    </source>
</evidence>
<organism evidence="12 13">
    <name type="scientific">Podarcis muralis</name>
    <name type="common">Wall lizard</name>
    <name type="synonym">Lacerta muralis</name>
    <dbReference type="NCBI Taxonomy" id="64176"/>
    <lineage>
        <taxon>Eukaryota</taxon>
        <taxon>Metazoa</taxon>
        <taxon>Chordata</taxon>
        <taxon>Craniata</taxon>
        <taxon>Vertebrata</taxon>
        <taxon>Euteleostomi</taxon>
        <taxon>Lepidosauria</taxon>
        <taxon>Squamata</taxon>
        <taxon>Bifurcata</taxon>
        <taxon>Unidentata</taxon>
        <taxon>Episquamata</taxon>
        <taxon>Laterata</taxon>
        <taxon>Lacertibaenia</taxon>
        <taxon>Lacertidae</taxon>
        <taxon>Podarcis</taxon>
    </lineage>
</organism>
<comment type="function">
    <text evidence="6">Neurotoxin that produces dose-dependent hypolocomotion and hyperalgesia in mice. May directly act on the central nervous system, as it is 6500-fold more potent when administered intracerebroventricularly than intraperitoneal.</text>
</comment>
<dbReference type="InterPro" id="IPR000315">
    <property type="entry name" value="Znf_B-box"/>
</dbReference>
<dbReference type="Gene3D" id="3.30.40.10">
    <property type="entry name" value="Zinc/RING finger domain, C3HC4 (zinc finger)"/>
    <property type="match status" value="1"/>
</dbReference>
<accession>A0A670I026</accession>
<keyword evidence="4 7" id="KW-0863">Zinc-finger</keyword>
<evidence type="ECO:0000259" key="9">
    <source>
        <dbReference type="PROSITE" id="PS50089"/>
    </source>
</evidence>
<keyword evidence="8" id="KW-0175">Coiled coil</keyword>